<keyword evidence="1" id="KW-1133">Transmembrane helix</keyword>
<name>A0A2U9PLY5_MYCSE</name>
<evidence type="ECO:0000313" key="2">
    <source>
        <dbReference type="EMBL" id="AWT52762.1"/>
    </source>
</evidence>
<dbReference type="Proteomes" id="UP000011200">
    <property type="component" value="Chromosome"/>
</dbReference>
<dbReference type="RefSeq" id="WP_003893165.1">
    <property type="nucleotide sequence ID" value="NZ_CP027541.1"/>
</dbReference>
<sequence length="154" mass="16837">MAGVDDRRRHLRTVLLTGLMIIALGLLLTRCPSNRDGMPGRLAQAMEETVAAARSGAYALDLRIRDRTSRQLGNVQVSDARDEVLKAYRGIADLEAEDAADIGRQRLLTASMTDIIGRLNTASARVREITAEPPLPRLRDDLLAAADALETGYR</sequence>
<proteinExistence type="predicted"/>
<dbReference type="AlphaFoldDB" id="A0A2U9PLY5"/>
<evidence type="ECO:0000313" key="3">
    <source>
        <dbReference type="Proteomes" id="UP000011200"/>
    </source>
</evidence>
<dbReference type="EMBL" id="CP027541">
    <property type="protein sequence ID" value="AWT52762.1"/>
    <property type="molecule type" value="Genomic_DNA"/>
</dbReference>
<protein>
    <submittedName>
        <fullName evidence="2">Uncharacterized protein</fullName>
    </submittedName>
</protein>
<accession>A0A2U9PLY5</accession>
<keyword evidence="1" id="KW-0472">Membrane</keyword>
<reference evidence="2 3" key="1">
    <citation type="journal article" date="2013" name="Genome Announc.">
        <title>Draft genome sequence of MKD8, a conjugal recipient Mycobacterium smegmatis strain.</title>
        <authorList>
            <person name="Gray T.A."/>
            <person name="Palumbo M.J."/>
            <person name="Derbyshire K.M."/>
        </authorList>
    </citation>
    <scope>NUCLEOTIDE SEQUENCE [LARGE SCALE GENOMIC DNA]</scope>
    <source>
        <strain evidence="2 3">MKD8</strain>
    </source>
</reference>
<gene>
    <name evidence="2" type="ORF">D806_017780</name>
</gene>
<feature type="transmembrane region" description="Helical" evidence="1">
    <location>
        <begin position="12"/>
        <end position="29"/>
    </location>
</feature>
<evidence type="ECO:0000256" key="1">
    <source>
        <dbReference type="SAM" id="Phobius"/>
    </source>
</evidence>
<organism evidence="2 3">
    <name type="scientific">Mycolicibacterium smegmatis (strain MKD8)</name>
    <name type="common">Mycobacterium smegmatis</name>
    <dbReference type="NCBI Taxonomy" id="1214915"/>
    <lineage>
        <taxon>Bacteria</taxon>
        <taxon>Bacillati</taxon>
        <taxon>Actinomycetota</taxon>
        <taxon>Actinomycetes</taxon>
        <taxon>Mycobacteriales</taxon>
        <taxon>Mycobacteriaceae</taxon>
        <taxon>Mycolicibacterium</taxon>
    </lineage>
</organism>
<keyword evidence="1" id="KW-0812">Transmembrane</keyword>
<reference evidence="3" key="2">
    <citation type="submission" date="2018-03" db="EMBL/GenBank/DDBJ databases">
        <authorList>
            <person name="Derbyshire K."/>
            <person name="Gray T.A."/>
            <person name="Champion M."/>
        </authorList>
    </citation>
    <scope>NUCLEOTIDE SEQUENCE [LARGE SCALE GENOMIC DNA]</scope>
    <source>
        <strain evidence="3">MKD8</strain>
    </source>
</reference>